<feature type="region of interest" description="Disordered" evidence="1">
    <location>
        <begin position="32"/>
        <end position="72"/>
    </location>
</feature>
<accession>A0A1R1YMU6</accession>
<feature type="compositionally biased region" description="Low complexity" evidence="1">
    <location>
        <begin position="63"/>
        <end position="72"/>
    </location>
</feature>
<protein>
    <submittedName>
        <fullName evidence="2">Uncharacterized protein</fullName>
    </submittedName>
</protein>
<evidence type="ECO:0000313" key="3">
    <source>
        <dbReference type="Proteomes" id="UP000187429"/>
    </source>
</evidence>
<reference evidence="3" key="1">
    <citation type="submission" date="2017-01" db="EMBL/GenBank/DDBJ databases">
        <authorList>
            <person name="Wang Y."/>
            <person name="White M."/>
            <person name="Kvist S."/>
            <person name="Moncalvo J.-M."/>
        </authorList>
    </citation>
    <scope>NUCLEOTIDE SEQUENCE [LARGE SCALE GENOMIC DNA]</scope>
    <source>
        <strain evidence="3">ID-206-W2</strain>
    </source>
</reference>
<keyword evidence="3" id="KW-1185">Reference proteome</keyword>
<gene>
    <name evidence="2" type="ORF">AYI69_g2336</name>
</gene>
<organism evidence="2 3">
    <name type="scientific">Smittium culicis</name>
    <dbReference type="NCBI Taxonomy" id="133412"/>
    <lineage>
        <taxon>Eukaryota</taxon>
        <taxon>Fungi</taxon>
        <taxon>Fungi incertae sedis</taxon>
        <taxon>Zoopagomycota</taxon>
        <taxon>Kickxellomycotina</taxon>
        <taxon>Harpellomycetes</taxon>
        <taxon>Harpellales</taxon>
        <taxon>Legeriomycetaceae</taxon>
        <taxon>Smittium</taxon>
    </lineage>
</organism>
<dbReference type="AlphaFoldDB" id="A0A1R1YMU6"/>
<dbReference type="OrthoDB" id="10262287at2759"/>
<evidence type="ECO:0000313" key="2">
    <source>
        <dbReference type="EMBL" id="OMJ28193.1"/>
    </source>
</evidence>
<sequence>MGLFEKYKNPNSNIGFGMNIFFGKKSTKLQQPVRSPSLADKTKDLTISGTSSKRRGFDGVHGSGSSKSKTLSSGLIKGELNDREAVSEGSVYGGYVPITIRLLQCLTRDSFVESGSAGGKYMGKSSTGASNFDTGFGAGEFSVARAANGGVSGGWRGWEDVLDNVAGANVDISQASSPHSTDQQPAILQGKKIFL</sequence>
<evidence type="ECO:0000256" key="1">
    <source>
        <dbReference type="SAM" id="MobiDB-lite"/>
    </source>
</evidence>
<comment type="caution">
    <text evidence="2">The sequence shown here is derived from an EMBL/GenBank/DDBJ whole genome shotgun (WGS) entry which is preliminary data.</text>
</comment>
<dbReference type="Proteomes" id="UP000187429">
    <property type="component" value="Unassembled WGS sequence"/>
</dbReference>
<dbReference type="InterPro" id="IPR027482">
    <property type="entry name" value="Sec1-like_dom2"/>
</dbReference>
<dbReference type="Gene3D" id="3.40.50.1910">
    <property type="match status" value="1"/>
</dbReference>
<name>A0A1R1YMU6_9FUNG</name>
<dbReference type="EMBL" id="LSSM01000683">
    <property type="protein sequence ID" value="OMJ28193.1"/>
    <property type="molecule type" value="Genomic_DNA"/>
</dbReference>
<proteinExistence type="predicted"/>